<evidence type="ECO:0000313" key="1">
    <source>
        <dbReference type="EMBL" id="JAH44018.1"/>
    </source>
</evidence>
<name>A0A0E9STZ6_ANGAN</name>
<sequence>MYLAASSEDVTSTMIDITITPFPEQLHEFADVLHSE</sequence>
<accession>A0A0E9STZ6</accession>
<reference evidence="1" key="2">
    <citation type="journal article" date="2015" name="Fish Shellfish Immunol.">
        <title>Early steps in the European eel (Anguilla anguilla)-Vibrio vulnificus interaction in the gills: Role of the RtxA13 toxin.</title>
        <authorList>
            <person name="Callol A."/>
            <person name="Pajuelo D."/>
            <person name="Ebbesson L."/>
            <person name="Teles M."/>
            <person name="MacKenzie S."/>
            <person name="Amaro C."/>
        </authorList>
    </citation>
    <scope>NUCLEOTIDE SEQUENCE</scope>
</reference>
<proteinExistence type="predicted"/>
<dbReference type="AlphaFoldDB" id="A0A0E9STZ6"/>
<protein>
    <submittedName>
        <fullName evidence="1">Uncharacterized protein</fullName>
    </submittedName>
</protein>
<reference evidence="1" key="1">
    <citation type="submission" date="2014-11" db="EMBL/GenBank/DDBJ databases">
        <authorList>
            <person name="Amaro Gonzalez C."/>
        </authorList>
    </citation>
    <scope>NUCLEOTIDE SEQUENCE</scope>
</reference>
<organism evidence="1">
    <name type="scientific">Anguilla anguilla</name>
    <name type="common">European freshwater eel</name>
    <name type="synonym">Muraena anguilla</name>
    <dbReference type="NCBI Taxonomy" id="7936"/>
    <lineage>
        <taxon>Eukaryota</taxon>
        <taxon>Metazoa</taxon>
        <taxon>Chordata</taxon>
        <taxon>Craniata</taxon>
        <taxon>Vertebrata</taxon>
        <taxon>Euteleostomi</taxon>
        <taxon>Actinopterygii</taxon>
        <taxon>Neopterygii</taxon>
        <taxon>Teleostei</taxon>
        <taxon>Anguilliformes</taxon>
        <taxon>Anguillidae</taxon>
        <taxon>Anguilla</taxon>
    </lineage>
</organism>
<dbReference type="EMBL" id="GBXM01064559">
    <property type="protein sequence ID" value="JAH44018.1"/>
    <property type="molecule type" value="Transcribed_RNA"/>
</dbReference>